<reference evidence="3" key="1">
    <citation type="journal article" date="2019" name="Int. J. Syst. Evol. Microbiol.">
        <title>The Global Catalogue of Microorganisms (GCM) 10K type strain sequencing project: providing services to taxonomists for standard genome sequencing and annotation.</title>
        <authorList>
            <consortium name="The Broad Institute Genomics Platform"/>
            <consortium name="The Broad Institute Genome Sequencing Center for Infectious Disease"/>
            <person name="Wu L."/>
            <person name="Ma J."/>
        </authorList>
    </citation>
    <scope>NUCLEOTIDE SEQUENCE [LARGE SCALE GENOMIC DNA]</scope>
    <source>
        <strain evidence="3">KACC 11407</strain>
    </source>
</reference>
<keyword evidence="3" id="KW-1185">Reference proteome</keyword>
<comment type="caution">
    <text evidence="2">The sequence shown here is derived from an EMBL/GenBank/DDBJ whole genome shotgun (WGS) entry which is preliminary data.</text>
</comment>
<feature type="domain" description="X-Tfes XVIPCD" evidence="1">
    <location>
        <begin position="347"/>
        <end position="447"/>
    </location>
</feature>
<accession>A0ABW0SQ08</accession>
<dbReference type="Pfam" id="PF20410">
    <property type="entry name" value="X-Tfes_XVIPCD"/>
    <property type="match status" value="1"/>
</dbReference>
<dbReference type="Proteomes" id="UP001596036">
    <property type="component" value="Unassembled WGS sequence"/>
</dbReference>
<evidence type="ECO:0000259" key="1">
    <source>
        <dbReference type="Pfam" id="PF20410"/>
    </source>
</evidence>
<gene>
    <name evidence="2" type="ORF">ACFPN1_13785</name>
</gene>
<dbReference type="InterPro" id="IPR046519">
    <property type="entry name" value="X-Tfes_XVIPCD"/>
</dbReference>
<proteinExistence type="predicted"/>
<organism evidence="2 3">
    <name type="scientific">Lysobacter yangpyeongensis</name>
    <dbReference type="NCBI Taxonomy" id="346182"/>
    <lineage>
        <taxon>Bacteria</taxon>
        <taxon>Pseudomonadati</taxon>
        <taxon>Pseudomonadota</taxon>
        <taxon>Gammaproteobacteria</taxon>
        <taxon>Lysobacterales</taxon>
        <taxon>Lysobacteraceae</taxon>
        <taxon>Lysobacter</taxon>
    </lineage>
</organism>
<protein>
    <submittedName>
        <fullName evidence="2">XVIPCD domain-containing protein</fullName>
    </submittedName>
</protein>
<name>A0ABW0SQ08_9GAMM</name>
<dbReference type="RefSeq" id="WP_386755705.1">
    <property type="nucleotide sequence ID" value="NZ_JBHSNM010000005.1"/>
</dbReference>
<sequence length="478" mass="51551">MPTLSPQAQAVVTAFGQQQGVSADQVTNLQAAINGSPSLIDQINAAVQAGQLQRIVPLPPGTHAGGEYDGAAKEMRMPVSILTTPAAGAFDPAEATFVLGHELRHGHNHAATVQAYRRFNGDVAQIAQSHAAVHDYTQVTATLIAANRRDEAGAEIAGWNAVVGMVKASHPHPTLEDIYKASPFRMGDFIDRSASPPYRYSLKPNLSLNPDLTLAQSSANLEAMGANYFDKPNSRLGYNGNSDYANYYGAYAVGVAGRQERQYATTHGSVVPQMTFDLGSLRLSESQMEQNGIDLGTNHNPIAYLDRSVQPPALHHFDHTKSTHTHVPVAARVAEEAVVRPDRDPRAPEHPDHVLFQQAQRGVHALDAALGRAPDAASERMALNLTVLAKEHRLRIDHVVLGQTASATGENVFVVQGGLDDPARALAYMKTEAALHTPVETALQNLEAINRSQVLRSEVTALQAQPHPMQEPLRMMSH</sequence>
<evidence type="ECO:0000313" key="3">
    <source>
        <dbReference type="Proteomes" id="UP001596036"/>
    </source>
</evidence>
<evidence type="ECO:0000313" key="2">
    <source>
        <dbReference type="EMBL" id="MFC5571132.1"/>
    </source>
</evidence>
<dbReference type="EMBL" id="JBHSNM010000005">
    <property type="protein sequence ID" value="MFC5571132.1"/>
    <property type="molecule type" value="Genomic_DNA"/>
</dbReference>